<evidence type="ECO:0000313" key="4">
    <source>
        <dbReference type="Proteomes" id="UP001220962"/>
    </source>
</evidence>
<dbReference type="InterPro" id="IPR036188">
    <property type="entry name" value="FAD/NAD-bd_sf"/>
</dbReference>
<dbReference type="EMBL" id="CP118108">
    <property type="protein sequence ID" value="WDI02121.1"/>
    <property type="molecule type" value="Genomic_DNA"/>
</dbReference>
<dbReference type="RefSeq" id="WP_274337668.1">
    <property type="nucleotide sequence ID" value="NZ_CP118101.1"/>
</dbReference>
<name>A0AAX3MZR3_9BACL</name>
<reference evidence="2 5" key="1">
    <citation type="submission" date="2023-02" db="EMBL/GenBank/DDBJ databases">
        <title>Pathogen: clinical or host-associated sample.</title>
        <authorList>
            <person name="Hergert J."/>
            <person name="Casey R."/>
            <person name="Wagner J."/>
            <person name="Young E.L."/>
            <person name="Oakeson K.F."/>
        </authorList>
    </citation>
    <scope>NUCLEOTIDE SEQUENCE</scope>
    <source>
        <strain evidence="3 5">2022CK-00829</strain>
        <strain evidence="2">2022CK-00830</strain>
    </source>
</reference>
<accession>A0AAX3MZR3</accession>
<dbReference type="AlphaFoldDB" id="A0AAX3MZR3"/>
<keyword evidence="5" id="KW-1185">Reference proteome</keyword>
<sequence>MDLQTGKLYWPATVSSPPIYPPLTEDIQCDALIIGGGSSGAQSAYQLARQGLHVVVVDKRTIGGGSSSTNTALIQYAGDKMLTELAADFGEAKASAHLKLCRQAIDDIEQACSQLPDGADFVRRDSLYYASSEADVPALKQEHALLKKHGFDVDLWDENQIAAKYPFRKSGALYYKNDAEMNPLKYIYGLFEEVRGMGGQVYGGTEITGKKFSSDEAVFYTKSGHQIRTKYVIMAAGYEQMELTPNANATITSSYVVITKPVADLSSWYKRTLLWETARPYMYMRTTPDDRIIVGGMDQETHRSVSRDAHIESGRDQLMKNLSEMFPEIKTEPDYVLGAFFAGTLDGLPMIGRSDEYPNCFHIMAYGDNGTVYNMTLSRIVTDMITKGSSPHLNLYLRSKPPRKQAQ</sequence>
<dbReference type="Pfam" id="PF01266">
    <property type="entry name" value="DAO"/>
    <property type="match status" value="1"/>
</dbReference>
<dbReference type="Gene3D" id="3.30.9.10">
    <property type="entry name" value="D-Amino Acid Oxidase, subunit A, domain 2"/>
    <property type="match status" value="1"/>
</dbReference>
<evidence type="ECO:0000313" key="5">
    <source>
        <dbReference type="Proteomes" id="UP001221519"/>
    </source>
</evidence>
<evidence type="ECO:0000259" key="1">
    <source>
        <dbReference type="Pfam" id="PF01266"/>
    </source>
</evidence>
<dbReference type="EMBL" id="CP118101">
    <property type="protein sequence ID" value="WDH82374.1"/>
    <property type="molecule type" value="Genomic_DNA"/>
</dbReference>
<proteinExistence type="predicted"/>
<feature type="domain" description="FAD dependent oxidoreductase" evidence="1">
    <location>
        <begin position="30"/>
        <end position="383"/>
    </location>
</feature>
<gene>
    <name evidence="2" type="ORF">PUW23_23490</name>
    <name evidence="3" type="ORF">PUW25_23480</name>
</gene>
<dbReference type="PANTHER" id="PTHR13847">
    <property type="entry name" value="SARCOSINE DEHYDROGENASE-RELATED"/>
    <property type="match status" value="1"/>
</dbReference>
<dbReference type="SUPFAM" id="SSF51905">
    <property type="entry name" value="FAD/NAD(P)-binding domain"/>
    <property type="match status" value="1"/>
</dbReference>
<evidence type="ECO:0000313" key="3">
    <source>
        <dbReference type="EMBL" id="WDI02121.1"/>
    </source>
</evidence>
<dbReference type="Gene3D" id="3.50.50.60">
    <property type="entry name" value="FAD/NAD(P)-binding domain"/>
    <property type="match status" value="1"/>
</dbReference>
<dbReference type="Proteomes" id="UP001221519">
    <property type="component" value="Chromosome"/>
</dbReference>
<protein>
    <submittedName>
        <fullName evidence="2">FAD-dependent oxidoreductase</fullName>
    </submittedName>
</protein>
<dbReference type="GO" id="GO:0005737">
    <property type="term" value="C:cytoplasm"/>
    <property type="evidence" value="ECO:0007669"/>
    <property type="project" value="TreeGrafter"/>
</dbReference>
<organism evidence="2 4">
    <name type="scientific">Paenibacillus urinalis</name>
    <dbReference type="NCBI Taxonomy" id="521520"/>
    <lineage>
        <taxon>Bacteria</taxon>
        <taxon>Bacillati</taxon>
        <taxon>Bacillota</taxon>
        <taxon>Bacilli</taxon>
        <taxon>Bacillales</taxon>
        <taxon>Paenibacillaceae</taxon>
        <taxon>Paenibacillus</taxon>
    </lineage>
</organism>
<dbReference type="Proteomes" id="UP001220962">
    <property type="component" value="Chromosome"/>
</dbReference>
<dbReference type="InterPro" id="IPR006076">
    <property type="entry name" value="FAD-dep_OxRdtase"/>
</dbReference>
<evidence type="ECO:0000313" key="2">
    <source>
        <dbReference type="EMBL" id="WDH82374.1"/>
    </source>
</evidence>
<dbReference type="PANTHER" id="PTHR13847:SF201">
    <property type="entry name" value="PUTATIBE OXIDOREDUCTASE"/>
    <property type="match status" value="1"/>
</dbReference>